<name>A0ABU0FJD9_9HYPH</name>
<evidence type="ECO:0000256" key="5">
    <source>
        <dbReference type="ARBA" id="ARBA00022833"/>
    </source>
</evidence>
<feature type="transmembrane region" description="Helical" evidence="7">
    <location>
        <begin position="37"/>
        <end position="60"/>
    </location>
</feature>
<keyword evidence="2" id="KW-0645">Protease</keyword>
<keyword evidence="4 9" id="KW-0378">Hydrolase</keyword>
<dbReference type="Proteomes" id="UP001237448">
    <property type="component" value="Unassembled WGS sequence"/>
</dbReference>
<evidence type="ECO:0000256" key="4">
    <source>
        <dbReference type="ARBA" id="ARBA00022801"/>
    </source>
</evidence>
<evidence type="ECO:0000256" key="3">
    <source>
        <dbReference type="ARBA" id="ARBA00022723"/>
    </source>
</evidence>
<dbReference type="PANTHER" id="PTHR21666:SF288">
    <property type="entry name" value="CELL DIVISION PROTEIN YTFB"/>
    <property type="match status" value="1"/>
</dbReference>
<feature type="domain" description="M23ase beta-sheet core" evidence="8">
    <location>
        <begin position="459"/>
        <end position="556"/>
    </location>
</feature>
<dbReference type="Pfam" id="PF01551">
    <property type="entry name" value="Peptidase_M23"/>
    <property type="match status" value="1"/>
</dbReference>
<sequence length="588" mass="62528">MRYRRAPGLGGLGDAPPLNVASLSDPRLDRRAINRRWLGATVALAAAAAFMMLGALYVAFDRKIHFTAAAAVFLRSGIAQVRETVDGRGDRLDPIRPVVVATPSQVHVGPLDIAGSSTPLTHLQARLGPTAPVPTATQVERRVVPPLPGFTAPSVQADGASLPPEIIFGRSRALASMAGPETPALGYTEAAASHPRGEPVNMTVLAEAPVRHEEIRKIIVAKAGDTLPLILHAFGTSEADAAAIVSQFGGWHWGEGGAFAGGEKVTVVEVTDGDAAAPSRPVKVVVEKPGQETVAVALSDAGTYTAMAKPPHLEIMDADQLNAAAAGGASPRIGPEESLRDNLYALAEANKVDRSLVDEVIRLCDRDVDMDEPASADDSVDLVYGPDDSGQPQLAYVGLTVDGHLHRYYRFTAPDDGGTDYYDADGHSVTKFLLRKPVASGRLGDGFGWRIHPVLHDRRFHKGVDYAAPFGSPVAAAGAGVVEKIDQEWGYGKYIRVRHDQGYETTYAHVSGFPKGIKVGTRVHQGETIAYIGSTGLSTGPHLYYEVRINGENVDPLRIRLAAGRLLGGSALTAFREQRAKLDQAMTR</sequence>
<keyword evidence="7" id="KW-0812">Transmembrane</keyword>
<dbReference type="Gene3D" id="3.10.450.350">
    <property type="match status" value="1"/>
</dbReference>
<comment type="cofactor">
    <cofactor evidence="1">
        <name>Zn(2+)</name>
        <dbReference type="ChEBI" id="CHEBI:29105"/>
    </cofactor>
</comment>
<dbReference type="InterPro" id="IPR050570">
    <property type="entry name" value="Cell_wall_metabolism_enzyme"/>
</dbReference>
<gene>
    <name evidence="9" type="ORF">J3R73_004433</name>
</gene>
<dbReference type="PANTHER" id="PTHR21666">
    <property type="entry name" value="PEPTIDASE-RELATED"/>
    <property type="match status" value="1"/>
</dbReference>
<evidence type="ECO:0000256" key="2">
    <source>
        <dbReference type="ARBA" id="ARBA00022670"/>
    </source>
</evidence>
<dbReference type="CDD" id="cd12797">
    <property type="entry name" value="M23_peptidase"/>
    <property type="match status" value="1"/>
</dbReference>
<evidence type="ECO:0000313" key="10">
    <source>
        <dbReference type="Proteomes" id="UP001237448"/>
    </source>
</evidence>
<keyword evidence="5" id="KW-0862">Zinc</keyword>
<dbReference type="InterPro" id="IPR016047">
    <property type="entry name" value="M23ase_b-sheet_dom"/>
</dbReference>
<evidence type="ECO:0000256" key="7">
    <source>
        <dbReference type="SAM" id="Phobius"/>
    </source>
</evidence>
<evidence type="ECO:0000256" key="1">
    <source>
        <dbReference type="ARBA" id="ARBA00001947"/>
    </source>
</evidence>
<proteinExistence type="predicted"/>
<comment type="caution">
    <text evidence="9">The sequence shown here is derived from an EMBL/GenBank/DDBJ whole genome shotgun (WGS) entry which is preliminary data.</text>
</comment>
<dbReference type="SUPFAM" id="SSF51261">
    <property type="entry name" value="Duplicated hybrid motif"/>
    <property type="match status" value="1"/>
</dbReference>
<reference evidence="9 10" key="1">
    <citation type="submission" date="2023-07" db="EMBL/GenBank/DDBJ databases">
        <title>Genomic Encyclopedia of Type Strains, Phase IV (KMG-IV): sequencing the most valuable type-strain genomes for metagenomic binning, comparative biology and taxonomic classification.</title>
        <authorList>
            <person name="Goeker M."/>
        </authorList>
    </citation>
    <scope>NUCLEOTIDE SEQUENCE [LARGE SCALE GENOMIC DNA]</scope>
    <source>
        <strain evidence="9 10">DSM 5896</strain>
    </source>
</reference>
<keyword evidence="6" id="KW-0482">Metalloprotease</keyword>
<dbReference type="Gene3D" id="2.70.70.10">
    <property type="entry name" value="Glucose Permease (Domain IIA)"/>
    <property type="match status" value="1"/>
</dbReference>
<keyword evidence="3" id="KW-0479">Metal-binding</keyword>
<keyword evidence="7" id="KW-1133">Transmembrane helix</keyword>
<keyword evidence="7" id="KW-0472">Membrane</keyword>
<dbReference type="EMBL" id="JAUSVK010000001">
    <property type="protein sequence ID" value="MDQ0394641.1"/>
    <property type="molecule type" value="Genomic_DNA"/>
</dbReference>
<dbReference type="GO" id="GO:0016787">
    <property type="term" value="F:hydrolase activity"/>
    <property type="evidence" value="ECO:0007669"/>
    <property type="project" value="UniProtKB-KW"/>
</dbReference>
<evidence type="ECO:0000259" key="8">
    <source>
        <dbReference type="Pfam" id="PF01551"/>
    </source>
</evidence>
<accession>A0ABU0FJD9</accession>
<organism evidence="9 10">
    <name type="scientific">Labrys monachus</name>
    <dbReference type="NCBI Taxonomy" id="217067"/>
    <lineage>
        <taxon>Bacteria</taxon>
        <taxon>Pseudomonadati</taxon>
        <taxon>Pseudomonadota</taxon>
        <taxon>Alphaproteobacteria</taxon>
        <taxon>Hyphomicrobiales</taxon>
        <taxon>Xanthobacteraceae</taxon>
        <taxon>Labrys</taxon>
    </lineage>
</organism>
<protein>
    <submittedName>
        <fullName evidence="9">Murein DD-endopeptidase MepM/ murein hydrolase activator NlpD</fullName>
    </submittedName>
</protein>
<dbReference type="InterPro" id="IPR011055">
    <property type="entry name" value="Dup_hybrid_motif"/>
</dbReference>
<evidence type="ECO:0000313" key="9">
    <source>
        <dbReference type="EMBL" id="MDQ0394641.1"/>
    </source>
</evidence>
<evidence type="ECO:0000256" key="6">
    <source>
        <dbReference type="ARBA" id="ARBA00023049"/>
    </source>
</evidence>
<keyword evidence="10" id="KW-1185">Reference proteome</keyword>
<dbReference type="RefSeq" id="WP_307432099.1">
    <property type="nucleotide sequence ID" value="NZ_JAUSVK010000001.1"/>
</dbReference>